<dbReference type="SUPFAM" id="SSF117143">
    <property type="entry name" value="Flagellar hook protein flgE"/>
    <property type="match status" value="1"/>
</dbReference>
<dbReference type="NCBIfam" id="TIGR03506">
    <property type="entry name" value="FlgEFG_subfam"/>
    <property type="match status" value="1"/>
</dbReference>
<keyword evidence="10" id="KW-1185">Reference proteome</keyword>
<organism evidence="9 10">
    <name type="scientific">Crenobacter luteus</name>
    <dbReference type="NCBI Taxonomy" id="1452487"/>
    <lineage>
        <taxon>Bacteria</taxon>
        <taxon>Pseudomonadati</taxon>
        <taxon>Pseudomonadota</taxon>
        <taxon>Betaproteobacteria</taxon>
        <taxon>Neisseriales</taxon>
        <taxon>Neisseriaceae</taxon>
        <taxon>Crenobacter</taxon>
    </lineage>
</organism>
<evidence type="ECO:0000256" key="2">
    <source>
        <dbReference type="ARBA" id="ARBA00009677"/>
    </source>
</evidence>
<evidence type="ECO:0000313" key="9">
    <source>
        <dbReference type="EMBL" id="KZE31756.1"/>
    </source>
</evidence>
<dbReference type="PANTHER" id="PTHR30435">
    <property type="entry name" value="FLAGELLAR PROTEIN"/>
    <property type="match status" value="1"/>
</dbReference>
<dbReference type="AlphaFoldDB" id="A0A163CFL7"/>
<keyword evidence="9" id="KW-0969">Cilium</keyword>
<dbReference type="GO" id="GO:0071978">
    <property type="term" value="P:bacterial-type flagellum-dependent swarming motility"/>
    <property type="evidence" value="ECO:0007669"/>
    <property type="project" value="TreeGrafter"/>
</dbReference>
<gene>
    <name evidence="9" type="ORF">AVW16_00800</name>
</gene>
<dbReference type="RefSeq" id="WP_066612547.1">
    <property type="nucleotide sequence ID" value="NZ_LQQU01000023.1"/>
</dbReference>
<evidence type="ECO:0000313" key="10">
    <source>
        <dbReference type="Proteomes" id="UP000076625"/>
    </source>
</evidence>
<dbReference type="OrthoDB" id="8578401at2"/>
<feature type="domain" description="Flagellar basal-body/hook protein C-terminal" evidence="6">
    <location>
        <begin position="354"/>
        <end position="397"/>
    </location>
</feature>
<dbReference type="InterPro" id="IPR011491">
    <property type="entry name" value="FlgE_D2"/>
</dbReference>
<evidence type="ECO:0000256" key="5">
    <source>
        <dbReference type="RuleBase" id="RU362116"/>
    </source>
</evidence>
<evidence type="ECO:0000259" key="7">
    <source>
        <dbReference type="Pfam" id="PF07559"/>
    </source>
</evidence>
<reference evidence="10" key="1">
    <citation type="submission" date="2016-01" db="EMBL/GenBank/DDBJ databases">
        <title>Draft genome of Chromobacterium sp. F49.</title>
        <authorList>
            <person name="Hong K.W."/>
        </authorList>
    </citation>
    <scope>NUCLEOTIDE SEQUENCE [LARGE SCALE GENOMIC DNA]</scope>
    <source>
        <strain evidence="10">CN10</strain>
    </source>
</reference>
<accession>A0A163CFL7</accession>
<dbReference type="InterPro" id="IPR010930">
    <property type="entry name" value="Flg_bb/hook_C_dom"/>
</dbReference>
<proteinExistence type="inferred from homology"/>
<evidence type="ECO:0000259" key="8">
    <source>
        <dbReference type="Pfam" id="PF22692"/>
    </source>
</evidence>
<dbReference type="InterPro" id="IPR053967">
    <property type="entry name" value="LlgE_F_G-like_D1"/>
</dbReference>
<protein>
    <recommendedName>
        <fullName evidence="3 5">Flagellar hook protein FlgE</fullName>
    </recommendedName>
</protein>
<keyword evidence="9" id="KW-0282">Flagellum</keyword>
<comment type="similarity">
    <text evidence="2 5">Belongs to the flagella basal body rod proteins family.</text>
</comment>
<comment type="function">
    <text evidence="5">A flexible structure which links the flagellar filament to the drive apparatus in the basal body.</text>
</comment>
<feature type="domain" description="Flagellar hook protein FlgE D2" evidence="7">
    <location>
        <begin position="156"/>
        <end position="280"/>
    </location>
</feature>
<feature type="domain" description="Flagellar hook protein FlgE/F/G-like D1" evidence="8">
    <location>
        <begin position="76"/>
        <end position="140"/>
    </location>
</feature>
<sequence length="399" mass="40679">MSFEIALSGINAVNSQLGHISNNIANSGTYGFKSSRANFASVYAGSQPMGVSVGSTTQSVGRGGNVVATGRALDAAIQGGGFFVTRDATGTMAYTRVGVFNADKDGFLVDTFGRRVQGYAAANAATGGARGAFGDISIPNGQIPAKASDSLKYVGNLSAGWQTPATTPFDKDDPTSFNGSSVSIVYDSLGQKHTLTQYFVKTNQNEVTAHYAMDGVLLPAGTETTLSFGVDGRLTAPVGATTLALGTPAGAAALNVAIDYAGTTQFAGETTTTANASNGYAAGAMTGVRLEENGDVTAMYSNGQQQVVGTVALATFPNEDGLIAVSETSWIESPASGGPLLAAPGEGTAGKLVAGSLEQSNVDMTAELVNLMTAQRNYQANTKVIATENQVIQALMQAV</sequence>
<comment type="subcellular location">
    <subcellularLocation>
        <location evidence="1 5">Bacterial flagellum basal body</location>
    </subcellularLocation>
</comment>
<dbReference type="GO" id="GO:0005829">
    <property type="term" value="C:cytosol"/>
    <property type="evidence" value="ECO:0007669"/>
    <property type="project" value="TreeGrafter"/>
</dbReference>
<dbReference type="Gene3D" id="2.60.98.20">
    <property type="entry name" value="Flagellar hook protein FlgE"/>
    <property type="match status" value="1"/>
</dbReference>
<dbReference type="InterPro" id="IPR020013">
    <property type="entry name" value="Flagellar_FlgE/F/G"/>
</dbReference>
<evidence type="ECO:0000256" key="3">
    <source>
        <dbReference type="ARBA" id="ARBA00019015"/>
    </source>
</evidence>
<dbReference type="Proteomes" id="UP000076625">
    <property type="component" value="Unassembled WGS sequence"/>
</dbReference>
<evidence type="ECO:0000256" key="1">
    <source>
        <dbReference type="ARBA" id="ARBA00004117"/>
    </source>
</evidence>
<dbReference type="GO" id="GO:0009425">
    <property type="term" value="C:bacterial-type flagellum basal body"/>
    <property type="evidence" value="ECO:0007669"/>
    <property type="project" value="UniProtKB-SubCell"/>
</dbReference>
<dbReference type="Pfam" id="PF07559">
    <property type="entry name" value="FlgE_D2"/>
    <property type="match status" value="1"/>
</dbReference>
<dbReference type="InterPro" id="IPR037925">
    <property type="entry name" value="FlgE/F/G-like"/>
</dbReference>
<dbReference type="PANTHER" id="PTHR30435:SF1">
    <property type="entry name" value="FLAGELLAR HOOK PROTEIN FLGE"/>
    <property type="match status" value="1"/>
</dbReference>
<comment type="caution">
    <text evidence="9">The sequence shown here is derived from an EMBL/GenBank/DDBJ whole genome shotgun (WGS) entry which is preliminary data.</text>
</comment>
<evidence type="ECO:0000256" key="4">
    <source>
        <dbReference type="ARBA" id="ARBA00023143"/>
    </source>
</evidence>
<dbReference type="STRING" id="1452487.AVW16_00800"/>
<dbReference type="InterPro" id="IPR037058">
    <property type="entry name" value="Falgellar_hook_FlgE_sf"/>
</dbReference>
<keyword evidence="4 5" id="KW-0975">Bacterial flagellum</keyword>
<keyword evidence="9" id="KW-0966">Cell projection</keyword>
<dbReference type="Pfam" id="PF06429">
    <property type="entry name" value="Flg_bbr_C"/>
    <property type="match status" value="1"/>
</dbReference>
<name>A0A163CFL7_9NEIS</name>
<evidence type="ECO:0000259" key="6">
    <source>
        <dbReference type="Pfam" id="PF06429"/>
    </source>
</evidence>
<dbReference type="EMBL" id="LQQU01000023">
    <property type="protein sequence ID" value="KZE31756.1"/>
    <property type="molecule type" value="Genomic_DNA"/>
</dbReference>
<dbReference type="GO" id="GO:0009424">
    <property type="term" value="C:bacterial-type flagellum hook"/>
    <property type="evidence" value="ECO:0007669"/>
    <property type="project" value="TreeGrafter"/>
</dbReference>
<dbReference type="Pfam" id="PF22692">
    <property type="entry name" value="LlgE_F_G_D1"/>
    <property type="match status" value="1"/>
</dbReference>